<dbReference type="EMBL" id="QRZC01000065">
    <property type="protein sequence ID" value="RGV32643.1"/>
    <property type="molecule type" value="Genomic_DNA"/>
</dbReference>
<proteinExistence type="predicted"/>
<dbReference type="InterPro" id="IPR011467">
    <property type="entry name" value="DUF1573"/>
</dbReference>
<dbReference type="PROSITE" id="PS51257">
    <property type="entry name" value="PROKAR_LIPOPROTEIN"/>
    <property type="match status" value="1"/>
</dbReference>
<evidence type="ECO:0000313" key="1">
    <source>
        <dbReference type="EMBL" id="RGV32643.1"/>
    </source>
</evidence>
<evidence type="ECO:0000313" key="2">
    <source>
        <dbReference type="Proteomes" id="UP000285343"/>
    </source>
</evidence>
<dbReference type="Proteomes" id="UP000285343">
    <property type="component" value="Unassembled WGS sequence"/>
</dbReference>
<sequence>MKYCVIVLFGILGLFSCKDKQREVVMSMFREWEGKELYFPSHSVFTIQGRDTVDYYLQAKKKIVVYVDSTGCTSCKLQLPEWKKIIQTMDSLCPSELQFLFYFTPKEKQDIQRLLLENRFDFPICIDKWDSINIINKFPKNANFHTFLCNEKNEVMAIGNPVHNLKVRELYLKIIQGREVKSDDEDNVVQTIVDVDKVSITMGDFDWQKEQKATFTIKNIGDKPLAIEGVDTSCGCISVEYSKEPVRPGMDLKIFVIYKADYPEHFSKTVTVHCNSESSPIILKISGDAK</sequence>
<dbReference type="InterPro" id="IPR013783">
    <property type="entry name" value="Ig-like_fold"/>
</dbReference>
<dbReference type="Pfam" id="PF07610">
    <property type="entry name" value="DUF1573"/>
    <property type="match status" value="1"/>
</dbReference>
<dbReference type="Gene3D" id="3.40.30.10">
    <property type="entry name" value="Glutaredoxin"/>
    <property type="match status" value="1"/>
</dbReference>
<accession>A0A412WYF9</accession>
<gene>
    <name evidence="1" type="ORF">DWW14_24160</name>
</gene>
<name>A0A412WYF9_BACUN</name>
<protein>
    <submittedName>
        <fullName evidence="1">DUF1573 domain-containing protein</fullName>
    </submittedName>
</protein>
<organism evidence="1 2">
    <name type="scientific">Bacteroides uniformis</name>
    <dbReference type="NCBI Taxonomy" id="820"/>
    <lineage>
        <taxon>Bacteria</taxon>
        <taxon>Pseudomonadati</taxon>
        <taxon>Bacteroidota</taxon>
        <taxon>Bacteroidia</taxon>
        <taxon>Bacteroidales</taxon>
        <taxon>Bacteroidaceae</taxon>
        <taxon>Bacteroides</taxon>
    </lineage>
</organism>
<dbReference type="InterPro" id="IPR036249">
    <property type="entry name" value="Thioredoxin-like_sf"/>
</dbReference>
<dbReference type="SUPFAM" id="SSF52833">
    <property type="entry name" value="Thioredoxin-like"/>
    <property type="match status" value="1"/>
</dbReference>
<dbReference type="AlphaFoldDB" id="A0A412WYF9"/>
<dbReference type="PANTHER" id="PTHR37833:SF1">
    <property type="entry name" value="SIGNAL PEPTIDE PROTEIN"/>
    <property type="match status" value="1"/>
</dbReference>
<dbReference type="Gene3D" id="2.60.40.10">
    <property type="entry name" value="Immunoglobulins"/>
    <property type="match status" value="1"/>
</dbReference>
<dbReference type="RefSeq" id="WP_016274097.1">
    <property type="nucleotide sequence ID" value="NZ_JAMOWI010000099.1"/>
</dbReference>
<dbReference type="PANTHER" id="PTHR37833">
    <property type="entry name" value="LIPOPROTEIN-RELATED"/>
    <property type="match status" value="1"/>
</dbReference>
<comment type="caution">
    <text evidence="1">The sequence shown here is derived from an EMBL/GenBank/DDBJ whole genome shotgun (WGS) entry which is preliminary data.</text>
</comment>
<reference evidence="1 2" key="1">
    <citation type="submission" date="2018-08" db="EMBL/GenBank/DDBJ databases">
        <title>A genome reference for cultivated species of the human gut microbiota.</title>
        <authorList>
            <person name="Zou Y."/>
            <person name="Xue W."/>
            <person name="Luo G."/>
        </authorList>
    </citation>
    <scope>NUCLEOTIDE SEQUENCE [LARGE SCALE GENOMIC DNA]</scope>
    <source>
        <strain evidence="1 2">AF14-42</strain>
    </source>
</reference>